<dbReference type="SMART" id="SM00239">
    <property type="entry name" value="C2"/>
    <property type="match status" value="1"/>
</dbReference>
<accession>A0A177B6J5</accession>
<feature type="domain" description="C2" evidence="2">
    <location>
        <begin position="1"/>
        <end position="114"/>
    </location>
</feature>
<dbReference type="Gene3D" id="2.60.40.150">
    <property type="entry name" value="C2 domain"/>
    <property type="match status" value="1"/>
</dbReference>
<dbReference type="InterPro" id="IPR036465">
    <property type="entry name" value="vWFA_dom_sf"/>
</dbReference>
<gene>
    <name evidence="3" type="ORF">A3Q56_03054</name>
</gene>
<comment type="similarity">
    <text evidence="1">Belongs to the copine family.</text>
</comment>
<name>A0A177B6J5_9BILA</name>
<dbReference type="Gene3D" id="3.40.50.410">
    <property type="entry name" value="von Willebrand factor, type A domain"/>
    <property type="match status" value="1"/>
</dbReference>
<dbReference type="OrthoDB" id="5855668at2759"/>
<dbReference type="PROSITE" id="PS50004">
    <property type="entry name" value="C2"/>
    <property type="match status" value="1"/>
</dbReference>
<dbReference type="Proteomes" id="UP000078046">
    <property type="component" value="Unassembled WGS sequence"/>
</dbReference>
<dbReference type="PANTHER" id="PTHR10857">
    <property type="entry name" value="COPINE"/>
    <property type="match status" value="1"/>
</dbReference>
<dbReference type="InterPro" id="IPR035892">
    <property type="entry name" value="C2_domain_sf"/>
</dbReference>
<dbReference type="SUPFAM" id="SSF53300">
    <property type="entry name" value="vWA-like"/>
    <property type="match status" value="1"/>
</dbReference>
<sequence length="559" mass="64840">MYNFNNTDYLEIFVSCSQLINLDYVSKTDAMCVLFVKNFEKWTFYAKTEIIPDCLNPVFIQSFKILYDDLDNELLFSIYDIDNEFNDLVHQEYLGSLRIKLSDLIKHKNTSFNLTRSLMIEGHSKSRGNIHLTSEYVNESKADLVLIINANIYSSGFFSKKKSYFFQIARSFGSNEYHNIYASEIVNSKKLLKWKFIKLSLQKLNNTDYRRNIKFIISTGSNGGKFDLVRFSKKIQNVKKRGQLIIISCNIEQNYSLIDYVNGGLEFDLNVAIDMSLSNGLKNDPTSLHFVQESLDNSYIGAMKLYLPYLFNFISQKKINVTLFGSTKKMKTTLVEANLDKFLEFYNKSIKNVKMGGPTKITNLLTNFLTKCGQAENKCFLLIIFTDGIINDYTDCCNLMNTVKDKFVNIIFVTLGLANNHFMTSILNKFNCNDLNNQKKVFVDIINLNKKMYINERSVSMVIKSLTQLSNNIVSYMKCKNVIPKNHTNENLLEEKMAFYEMIQKNNTYNNLKISQKNDYVCPTCGSTINKTWNSNEKNEKRFNLYSISDKIKKWLVFK</sequence>
<dbReference type="SUPFAM" id="SSF49562">
    <property type="entry name" value="C2 domain (Calcium/lipid-binding domain, CaLB)"/>
    <property type="match status" value="1"/>
</dbReference>
<dbReference type="GO" id="GO:0005544">
    <property type="term" value="F:calcium-dependent phospholipid binding"/>
    <property type="evidence" value="ECO:0007669"/>
    <property type="project" value="InterPro"/>
</dbReference>
<evidence type="ECO:0000313" key="3">
    <source>
        <dbReference type="EMBL" id="OAF69211.1"/>
    </source>
</evidence>
<dbReference type="AlphaFoldDB" id="A0A177B6J5"/>
<keyword evidence="4" id="KW-1185">Reference proteome</keyword>
<protein>
    <recommendedName>
        <fullName evidence="2">C2 domain-containing protein</fullName>
    </recommendedName>
</protein>
<dbReference type="Pfam" id="PF07002">
    <property type="entry name" value="Copine"/>
    <property type="match status" value="1"/>
</dbReference>
<comment type="caution">
    <text evidence="3">The sequence shown here is derived from an EMBL/GenBank/DDBJ whole genome shotgun (WGS) entry which is preliminary data.</text>
</comment>
<dbReference type="PANTHER" id="PTHR10857:SF106">
    <property type="entry name" value="C2 DOMAIN-CONTAINING PROTEIN"/>
    <property type="match status" value="1"/>
</dbReference>
<evidence type="ECO:0000313" key="4">
    <source>
        <dbReference type="Proteomes" id="UP000078046"/>
    </source>
</evidence>
<evidence type="ECO:0000256" key="1">
    <source>
        <dbReference type="ARBA" id="ARBA00009048"/>
    </source>
</evidence>
<dbReference type="EMBL" id="LWCA01000319">
    <property type="protein sequence ID" value="OAF69211.1"/>
    <property type="molecule type" value="Genomic_DNA"/>
</dbReference>
<dbReference type="InterPro" id="IPR010734">
    <property type="entry name" value="Copine_C"/>
</dbReference>
<organism evidence="3 4">
    <name type="scientific">Intoshia linei</name>
    <dbReference type="NCBI Taxonomy" id="1819745"/>
    <lineage>
        <taxon>Eukaryota</taxon>
        <taxon>Metazoa</taxon>
        <taxon>Spiralia</taxon>
        <taxon>Lophotrochozoa</taxon>
        <taxon>Mesozoa</taxon>
        <taxon>Orthonectida</taxon>
        <taxon>Rhopaluridae</taxon>
        <taxon>Intoshia</taxon>
    </lineage>
</organism>
<dbReference type="InterPro" id="IPR000008">
    <property type="entry name" value="C2_dom"/>
</dbReference>
<dbReference type="CDD" id="cd04048">
    <property type="entry name" value="C2A_Copine"/>
    <property type="match status" value="1"/>
</dbReference>
<proteinExistence type="inferred from homology"/>
<dbReference type="InterPro" id="IPR045052">
    <property type="entry name" value="Copine"/>
</dbReference>
<dbReference type="GO" id="GO:0005886">
    <property type="term" value="C:plasma membrane"/>
    <property type="evidence" value="ECO:0007669"/>
    <property type="project" value="TreeGrafter"/>
</dbReference>
<dbReference type="Pfam" id="PF00168">
    <property type="entry name" value="C2"/>
    <property type="match status" value="1"/>
</dbReference>
<evidence type="ECO:0000259" key="2">
    <source>
        <dbReference type="PROSITE" id="PS50004"/>
    </source>
</evidence>
<dbReference type="GO" id="GO:0071277">
    <property type="term" value="P:cellular response to calcium ion"/>
    <property type="evidence" value="ECO:0007669"/>
    <property type="project" value="TreeGrafter"/>
</dbReference>
<reference evidence="3 4" key="1">
    <citation type="submission" date="2016-04" db="EMBL/GenBank/DDBJ databases">
        <title>The genome of Intoshia linei affirms orthonectids as highly simplified spiralians.</title>
        <authorList>
            <person name="Mikhailov K.V."/>
            <person name="Slusarev G.S."/>
            <person name="Nikitin M.A."/>
            <person name="Logacheva M.D."/>
            <person name="Penin A."/>
            <person name="Aleoshin V."/>
            <person name="Panchin Y.V."/>
        </authorList>
    </citation>
    <scope>NUCLEOTIDE SEQUENCE [LARGE SCALE GENOMIC DNA]</scope>
    <source>
        <strain evidence="3">Intl2013</strain>
        <tissue evidence="3">Whole animal</tissue>
    </source>
</reference>